<organism evidence="10 11">
    <name type="scientific">Rosistilla ulvae</name>
    <dbReference type="NCBI Taxonomy" id="1930277"/>
    <lineage>
        <taxon>Bacteria</taxon>
        <taxon>Pseudomonadati</taxon>
        <taxon>Planctomycetota</taxon>
        <taxon>Planctomycetia</taxon>
        <taxon>Pirellulales</taxon>
        <taxon>Pirellulaceae</taxon>
        <taxon>Rosistilla</taxon>
    </lineage>
</organism>
<feature type="binding site" evidence="8">
    <location>
        <position position="108"/>
    </location>
    <ligand>
        <name>Mg(2+)</name>
        <dbReference type="ChEBI" id="CHEBI:18420"/>
    </ligand>
</feature>
<dbReference type="InterPro" id="IPR029044">
    <property type="entry name" value="Nucleotide-diphossugar_trans"/>
</dbReference>
<name>A0A517LTL0_9BACT</name>
<accession>A0A517LTL0</accession>
<protein>
    <recommendedName>
        <fullName evidence="8">Probable molybdenum cofactor guanylyltransferase</fullName>
        <shortName evidence="8">MoCo guanylyltransferase</shortName>
        <ecNumber evidence="8">2.7.7.77</ecNumber>
    </recommendedName>
    <alternativeName>
        <fullName evidence="8">GTP:molybdopterin guanylyltransferase</fullName>
    </alternativeName>
    <alternativeName>
        <fullName evidence="8">Mo-MPT guanylyltransferase</fullName>
    </alternativeName>
    <alternativeName>
        <fullName evidence="8">Molybdopterin guanylyltransferase</fullName>
    </alternativeName>
    <alternativeName>
        <fullName evidence="8">Molybdopterin-guanine dinucleotide synthase</fullName>
        <shortName evidence="8">MGD synthase</shortName>
    </alternativeName>
</protein>
<keyword evidence="10" id="KW-0548">Nucleotidyltransferase</keyword>
<sequence>MTIHSSQTTQRLSLLGAILAGGRSSRMGSSKAMLPMPTGTTLLEHVAACLNPYCRSIVVSVAPSQQLTTSLPTVPDTDASQGPASGIASVLQLANQQGFAAAMIVSVDLPALTSTDLAPLIAAWEADPDRIAAATADGQFSEPLVAIYPATYLEQLTAVACGTDRSIMRWLRRTPHQTITIRREAIQDVDTPEQWNAYHDREVRKNARPSDR</sequence>
<comment type="domain">
    <text evidence="8">The N-terminal domain determines nucleotide recognition and specific binding, while the C-terminal domain determines the specific binding to the target protein.</text>
</comment>
<dbReference type="OrthoDB" id="9788394at2"/>
<evidence type="ECO:0000259" key="9">
    <source>
        <dbReference type="Pfam" id="PF12804"/>
    </source>
</evidence>
<comment type="subcellular location">
    <subcellularLocation>
        <location evidence="8">Cytoplasm</location>
    </subcellularLocation>
</comment>
<keyword evidence="2 8" id="KW-0808">Transferase</keyword>
<dbReference type="GO" id="GO:0061603">
    <property type="term" value="F:molybdenum cofactor guanylyltransferase activity"/>
    <property type="evidence" value="ECO:0007669"/>
    <property type="project" value="UniProtKB-EC"/>
</dbReference>
<dbReference type="Pfam" id="PF12804">
    <property type="entry name" value="NTP_transf_3"/>
    <property type="match status" value="1"/>
</dbReference>
<evidence type="ECO:0000313" key="10">
    <source>
        <dbReference type="EMBL" id="QDS85947.1"/>
    </source>
</evidence>
<evidence type="ECO:0000256" key="3">
    <source>
        <dbReference type="ARBA" id="ARBA00022723"/>
    </source>
</evidence>
<evidence type="ECO:0000256" key="8">
    <source>
        <dbReference type="HAMAP-Rule" id="MF_00316"/>
    </source>
</evidence>
<dbReference type="RefSeq" id="WP_145341437.1">
    <property type="nucleotide sequence ID" value="NZ_CP036261.1"/>
</dbReference>
<feature type="binding site" evidence="8">
    <location>
        <position position="108"/>
    </location>
    <ligand>
        <name>GTP</name>
        <dbReference type="ChEBI" id="CHEBI:37565"/>
    </ligand>
</feature>
<keyword evidence="4 8" id="KW-0547">Nucleotide-binding</keyword>
<dbReference type="PANTHER" id="PTHR19136:SF81">
    <property type="entry name" value="MOLYBDENUM COFACTOR GUANYLYLTRANSFERASE"/>
    <property type="match status" value="1"/>
</dbReference>
<evidence type="ECO:0000256" key="4">
    <source>
        <dbReference type="ARBA" id="ARBA00022741"/>
    </source>
</evidence>
<comment type="function">
    <text evidence="8">Transfers a GMP moiety from GTP to Mo-molybdopterin (Mo-MPT) cofactor (Moco or molybdenum cofactor) to form Mo-molybdopterin guanine dinucleotide (Mo-MGD) cofactor.</text>
</comment>
<dbReference type="CDD" id="cd02503">
    <property type="entry name" value="MobA"/>
    <property type="match status" value="1"/>
</dbReference>
<dbReference type="GO" id="GO:0005737">
    <property type="term" value="C:cytoplasm"/>
    <property type="evidence" value="ECO:0007669"/>
    <property type="project" value="UniProtKB-SubCell"/>
</dbReference>
<dbReference type="AlphaFoldDB" id="A0A517LTL0"/>
<comment type="cofactor">
    <cofactor evidence="8">
        <name>Mg(2+)</name>
        <dbReference type="ChEBI" id="CHEBI:18420"/>
    </cofactor>
</comment>
<dbReference type="Gene3D" id="3.90.550.10">
    <property type="entry name" value="Spore Coat Polysaccharide Biosynthesis Protein SpsA, Chain A"/>
    <property type="match status" value="1"/>
</dbReference>
<comment type="caution">
    <text evidence="8">Lacks conserved residue(s) required for the propagation of feature annotation.</text>
</comment>
<evidence type="ECO:0000256" key="5">
    <source>
        <dbReference type="ARBA" id="ARBA00022842"/>
    </source>
</evidence>
<dbReference type="PANTHER" id="PTHR19136">
    <property type="entry name" value="MOLYBDENUM COFACTOR GUANYLYLTRANSFERASE"/>
    <property type="match status" value="1"/>
</dbReference>
<dbReference type="GO" id="GO:0006777">
    <property type="term" value="P:Mo-molybdopterin cofactor biosynthetic process"/>
    <property type="evidence" value="ECO:0007669"/>
    <property type="project" value="UniProtKB-KW"/>
</dbReference>
<proteinExistence type="inferred from homology"/>
<feature type="domain" description="MobA-like NTP transferase" evidence="9">
    <location>
        <begin position="16"/>
        <end position="174"/>
    </location>
</feature>
<feature type="binding site" evidence="8">
    <location>
        <begin position="19"/>
        <end position="21"/>
    </location>
    <ligand>
        <name>GTP</name>
        <dbReference type="ChEBI" id="CHEBI:37565"/>
    </ligand>
</feature>
<evidence type="ECO:0000313" key="11">
    <source>
        <dbReference type="Proteomes" id="UP000319557"/>
    </source>
</evidence>
<keyword evidence="11" id="KW-1185">Reference proteome</keyword>
<feature type="binding site" evidence="8">
    <location>
        <position position="76"/>
    </location>
    <ligand>
        <name>GTP</name>
        <dbReference type="ChEBI" id="CHEBI:37565"/>
    </ligand>
</feature>
<keyword evidence="7 8" id="KW-0501">Molybdenum cofactor biosynthesis</keyword>
<dbReference type="GO" id="GO:0005525">
    <property type="term" value="F:GTP binding"/>
    <property type="evidence" value="ECO:0007669"/>
    <property type="project" value="UniProtKB-UniRule"/>
</dbReference>
<dbReference type="SUPFAM" id="SSF53448">
    <property type="entry name" value="Nucleotide-diphospho-sugar transferases"/>
    <property type="match status" value="1"/>
</dbReference>
<comment type="catalytic activity">
    <reaction evidence="8">
        <text>Mo-molybdopterin + GTP + H(+) = Mo-molybdopterin guanine dinucleotide + diphosphate</text>
        <dbReference type="Rhea" id="RHEA:34243"/>
        <dbReference type="ChEBI" id="CHEBI:15378"/>
        <dbReference type="ChEBI" id="CHEBI:33019"/>
        <dbReference type="ChEBI" id="CHEBI:37565"/>
        <dbReference type="ChEBI" id="CHEBI:71302"/>
        <dbReference type="ChEBI" id="CHEBI:71310"/>
        <dbReference type="EC" id="2.7.7.77"/>
    </reaction>
</comment>
<dbReference type="HAMAP" id="MF_00316">
    <property type="entry name" value="MobA"/>
    <property type="match status" value="1"/>
</dbReference>
<dbReference type="InterPro" id="IPR013482">
    <property type="entry name" value="Molybde_CF_guanTrfase"/>
</dbReference>
<evidence type="ECO:0000256" key="1">
    <source>
        <dbReference type="ARBA" id="ARBA00022490"/>
    </source>
</evidence>
<evidence type="ECO:0000256" key="6">
    <source>
        <dbReference type="ARBA" id="ARBA00023134"/>
    </source>
</evidence>
<gene>
    <name evidence="8 10" type="primary">mobA</name>
    <name evidence="10" type="ORF">EC9_01050</name>
</gene>
<evidence type="ECO:0000256" key="2">
    <source>
        <dbReference type="ARBA" id="ARBA00022679"/>
    </source>
</evidence>
<dbReference type="EC" id="2.7.7.77" evidence="8"/>
<reference evidence="10 11" key="1">
    <citation type="submission" date="2019-02" db="EMBL/GenBank/DDBJ databases">
        <title>Deep-cultivation of Planctomycetes and their phenomic and genomic characterization uncovers novel biology.</title>
        <authorList>
            <person name="Wiegand S."/>
            <person name="Jogler M."/>
            <person name="Boedeker C."/>
            <person name="Pinto D."/>
            <person name="Vollmers J."/>
            <person name="Rivas-Marin E."/>
            <person name="Kohn T."/>
            <person name="Peeters S.H."/>
            <person name="Heuer A."/>
            <person name="Rast P."/>
            <person name="Oberbeckmann S."/>
            <person name="Bunk B."/>
            <person name="Jeske O."/>
            <person name="Meyerdierks A."/>
            <person name="Storesund J.E."/>
            <person name="Kallscheuer N."/>
            <person name="Luecker S."/>
            <person name="Lage O.M."/>
            <person name="Pohl T."/>
            <person name="Merkel B.J."/>
            <person name="Hornburger P."/>
            <person name="Mueller R.-W."/>
            <person name="Bruemmer F."/>
            <person name="Labrenz M."/>
            <person name="Spormann A.M."/>
            <person name="Op den Camp H."/>
            <person name="Overmann J."/>
            <person name="Amann R."/>
            <person name="Jetten M.S.M."/>
            <person name="Mascher T."/>
            <person name="Medema M.H."/>
            <person name="Devos D.P."/>
            <person name="Kaster A.-K."/>
            <person name="Ovreas L."/>
            <person name="Rohde M."/>
            <person name="Galperin M.Y."/>
            <person name="Jogler C."/>
        </authorList>
    </citation>
    <scope>NUCLEOTIDE SEQUENCE [LARGE SCALE GENOMIC DNA]</scope>
    <source>
        <strain evidence="10 11">EC9</strain>
    </source>
</reference>
<comment type="similarity">
    <text evidence="8">Belongs to the MobA family.</text>
</comment>
<dbReference type="Proteomes" id="UP000319557">
    <property type="component" value="Chromosome"/>
</dbReference>
<keyword evidence="1 8" id="KW-0963">Cytoplasm</keyword>
<keyword evidence="6 8" id="KW-0342">GTP-binding</keyword>
<dbReference type="GO" id="GO:0046872">
    <property type="term" value="F:metal ion binding"/>
    <property type="evidence" value="ECO:0007669"/>
    <property type="project" value="UniProtKB-KW"/>
</dbReference>
<dbReference type="KEGG" id="ruv:EC9_01050"/>
<keyword evidence="5 8" id="KW-0460">Magnesium</keyword>
<keyword evidence="3 8" id="KW-0479">Metal-binding</keyword>
<dbReference type="EMBL" id="CP036261">
    <property type="protein sequence ID" value="QDS85947.1"/>
    <property type="molecule type" value="Genomic_DNA"/>
</dbReference>
<dbReference type="InterPro" id="IPR025877">
    <property type="entry name" value="MobA-like_NTP_Trfase"/>
</dbReference>
<evidence type="ECO:0000256" key="7">
    <source>
        <dbReference type="ARBA" id="ARBA00023150"/>
    </source>
</evidence>